<dbReference type="OrthoDB" id="565316at2"/>
<dbReference type="Proteomes" id="UP000244892">
    <property type="component" value="Chromosome"/>
</dbReference>
<dbReference type="KEGG" id="aon:DEH84_14360"/>
<evidence type="ECO:0000313" key="2">
    <source>
        <dbReference type="Proteomes" id="UP000244892"/>
    </source>
</evidence>
<dbReference type="AlphaFoldDB" id="A0A2U8FVN5"/>
<accession>A0A2U8FVN5</accession>
<dbReference type="RefSeq" id="WP_109037468.1">
    <property type="nucleotide sequence ID" value="NZ_CP029210.1"/>
</dbReference>
<sequence>MSALPFLPDACVQWLRDRVRARRFDRELAHRMSRLDNARANPAAALDAVLLQIIQRPAMTNLRKGAPDTTSVLKDKAEQARSLLGNIHMEDTPGALLALTRWMASADARDADCFHAYGLAFCLVHAPLLDALRKRLTPQVVMHMTCEARIARARQSAESFTELQAQGVSQINVVGSDTEVHRFTWDDELDALRVPVPDTYDHLAGKVAAAYFLLGLLPHVRVVMKVDDDHRAGHVVPLKRVLNRAARCEAPTQWGHRYHSPYPAGHNRIWHLGKCGEAHINHVPHTYMGAITWCTGEHGYVLNRAALLRFVWAHVYFGELVRTALYEDAFVSDTLVRLGGRMRPAPMTQALRAVDAY</sequence>
<proteinExistence type="predicted"/>
<protein>
    <submittedName>
        <fullName evidence="1">Uncharacterized protein</fullName>
    </submittedName>
</protein>
<reference evidence="1 2" key="1">
    <citation type="submission" date="2018-05" db="EMBL/GenBank/DDBJ databases">
        <title>complete genome sequence of Aquabacterium olei NBRC 110486.</title>
        <authorList>
            <person name="Tang B."/>
            <person name="Chang J."/>
            <person name="Zhang L."/>
            <person name="Yang H."/>
        </authorList>
    </citation>
    <scope>NUCLEOTIDE SEQUENCE [LARGE SCALE GENOMIC DNA]</scope>
    <source>
        <strain evidence="1 2">NBRC 110486</strain>
    </source>
</reference>
<gene>
    <name evidence="1" type="ORF">DEH84_14360</name>
</gene>
<dbReference type="EMBL" id="CP029210">
    <property type="protein sequence ID" value="AWI54474.1"/>
    <property type="molecule type" value="Genomic_DNA"/>
</dbReference>
<keyword evidence="2" id="KW-1185">Reference proteome</keyword>
<name>A0A2U8FVN5_9BURK</name>
<evidence type="ECO:0000313" key="1">
    <source>
        <dbReference type="EMBL" id="AWI54474.1"/>
    </source>
</evidence>
<organism evidence="1 2">
    <name type="scientific">Aquabacterium olei</name>
    <dbReference type="NCBI Taxonomy" id="1296669"/>
    <lineage>
        <taxon>Bacteria</taxon>
        <taxon>Pseudomonadati</taxon>
        <taxon>Pseudomonadota</taxon>
        <taxon>Betaproteobacteria</taxon>
        <taxon>Burkholderiales</taxon>
        <taxon>Aquabacterium</taxon>
    </lineage>
</organism>